<feature type="transmembrane region" description="Helical" evidence="2">
    <location>
        <begin position="6"/>
        <end position="23"/>
    </location>
</feature>
<dbReference type="EMBL" id="LAZR01025313">
    <property type="protein sequence ID" value="KKL72307.1"/>
    <property type="molecule type" value="Genomic_DNA"/>
</dbReference>
<dbReference type="AlphaFoldDB" id="A0A0F9HB50"/>
<reference evidence="3" key="1">
    <citation type="journal article" date="2015" name="Nature">
        <title>Complex archaea that bridge the gap between prokaryotes and eukaryotes.</title>
        <authorList>
            <person name="Spang A."/>
            <person name="Saw J.H."/>
            <person name="Jorgensen S.L."/>
            <person name="Zaremba-Niedzwiedzka K."/>
            <person name="Martijn J."/>
            <person name="Lind A.E."/>
            <person name="van Eijk R."/>
            <person name="Schleper C."/>
            <person name="Guy L."/>
            <person name="Ettema T.J."/>
        </authorList>
    </citation>
    <scope>NUCLEOTIDE SEQUENCE</scope>
</reference>
<keyword evidence="2" id="KW-1133">Transmembrane helix</keyword>
<sequence length="56" mass="6313">MNNITLAHIGGELVLIGGVAFYFHRKTNTLQEDVNTLKKENKELSDAVEDLQENLQ</sequence>
<keyword evidence="2" id="KW-0812">Transmembrane</keyword>
<evidence type="ECO:0000256" key="1">
    <source>
        <dbReference type="SAM" id="Coils"/>
    </source>
</evidence>
<gene>
    <name evidence="3" type="ORF">LCGC14_2086240</name>
</gene>
<keyword evidence="1" id="KW-0175">Coiled coil</keyword>
<protein>
    <submittedName>
        <fullName evidence="3">Uncharacterized protein</fullName>
    </submittedName>
</protein>
<feature type="non-terminal residue" evidence="3">
    <location>
        <position position="56"/>
    </location>
</feature>
<evidence type="ECO:0000256" key="2">
    <source>
        <dbReference type="SAM" id="Phobius"/>
    </source>
</evidence>
<feature type="coiled-coil region" evidence="1">
    <location>
        <begin position="27"/>
        <end position="54"/>
    </location>
</feature>
<organism evidence="3">
    <name type="scientific">marine sediment metagenome</name>
    <dbReference type="NCBI Taxonomy" id="412755"/>
    <lineage>
        <taxon>unclassified sequences</taxon>
        <taxon>metagenomes</taxon>
        <taxon>ecological metagenomes</taxon>
    </lineage>
</organism>
<keyword evidence="2" id="KW-0472">Membrane</keyword>
<accession>A0A0F9HB50</accession>
<name>A0A0F9HB50_9ZZZZ</name>
<proteinExistence type="predicted"/>
<comment type="caution">
    <text evidence="3">The sequence shown here is derived from an EMBL/GenBank/DDBJ whole genome shotgun (WGS) entry which is preliminary data.</text>
</comment>
<evidence type="ECO:0000313" key="3">
    <source>
        <dbReference type="EMBL" id="KKL72307.1"/>
    </source>
</evidence>